<protein>
    <recommendedName>
        <fullName evidence="15">Coproporphyrinogen-III oxidase</fullName>
        <ecNumber evidence="15">1.3.98.3</ecNumber>
    </recommendedName>
</protein>
<evidence type="ECO:0000256" key="3">
    <source>
        <dbReference type="ARBA" id="ARBA00005493"/>
    </source>
</evidence>
<keyword evidence="6 15" id="KW-0963">Cytoplasm</keyword>
<organism evidence="17 18">
    <name type="scientific">Commensalibacter oyaizuii</name>
    <dbReference type="NCBI Taxonomy" id="3043873"/>
    <lineage>
        <taxon>Bacteria</taxon>
        <taxon>Pseudomonadati</taxon>
        <taxon>Pseudomonadota</taxon>
        <taxon>Alphaproteobacteria</taxon>
        <taxon>Acetobacterales</taxon>
        <taxon>Acetobacteraceae</taxon>
    </lineage>
</organism>
<evidence type="ECO:0000256" key="6">
    <source>
        <dbReference type="ARBA" id="ARBA00022490"/>
    </source>
</evidence>
<accession>A0ABT6Q251</accession>
<comment type="cofactor">
    <cofactor evidence="15">
        <name>[4Fe-4S] cluster</name>
        <dbReference type="ChEBI" id="CHEBI:49883"/>
    </cofactor>
    <text evidence="15">Binds 1 [4Fe-4S] cluster. The cluster is coordinated with 3 cysteines and an exchangeable S-adenosyl-L-methionine.</text>
</comment>
<keyword evidence="9 15" id="KW-0560">Oxidoreductase</keyword>
<keyword evidence="18" id="KW-1185">Reference proteome</keyword>
<evidence type="ECO:0000256" key="2">
    <source>
        <dbReference type="ARBA" id="ARBA00004785"/>
    </source>
</evidence>
<dbReference type="GO" id="GO:0051989">
    <property type="term" value="F:coproporphyrinogen dehydrogenase activity"/>
    <property type="evidence" value="ECO:0007669"/>
    <property type="project" value="UniProtKB-EC"/>
</dbReference>
<keyword evidence="10 15" id="KW-0408">Iron</keyword>
<evidence type="ECO:0000313" key="18">
    <source>
        <dbReference type="Proteomes" id="UP001431634"/>
    </source>
</evidence>
<comment type="function">
    <text evidence="13">Involved in the heme biosynthesis. Catalyzes the anaerobic oxidative decarboxylation of propionate groups of rings A and B of coproporphyrinogen III to yield the vinyl groups in protoporphyrinogen IX.</text>
</comment>
<comment type="caution">
    <text evidence="17">The sequence shown here is derived from an EMBL/GenBank/DDBJ whole genome shotgun (WGS) entry which is preliminary data.</text>
</comment>
<evidence type="ECO:0000256" key="12">
    <source>
        <dbReference type="ARBA" id="ARBA00023244"/>
    </source>
</evidence>
<dbReference type="SMART" id="SM00729">
    <property type="entry name" value="Elp3"/>
    <property type="match status" value="1"/>
</dbReference>
<evidence type="ECO:0000313" key="17">
    <source>
        <dbReference type="EMBL" id="MDI2091186.1"/>
    </source>
</evidence>
<evidence type="ECO:0000256" key="9">
    <source>
        <dbReference type="ARBA" id="ARBA00023002"/>
    </source>
</evidence>
<dbReference type="PROSITE" id="PS51918">
    <property type="entry name" value="RADICAL_SAM"/>
    <property type="match status" value="1"/>
</dbReference>
<evidence type="ECO:0000256" key="15">
    <source>
        <dbReference type="PIRNR" id="PIRNR000167"/>
    </source>
</evidence>
<dbReference type="InterPro" id="IPR034505">
    <property type="entry name" value="Coproporphyrinogen-III_oxidase"/>
</dbReference>
<gene>
    <name evidence="17" type="primary">hemN</name>
    <name evidence="17" type="ORF">QJV27_07360</name>
</gene>
<dbReference type="EC" id="1.3.98.3" evidence="15"/>
<evidence type="ECO:0000256" key="13">
    <source>
        <dbReference type="ARBA" id="ARBA00024295"/>
    </source>
</evidence>
<dbReference type="CDD" id="cd01335">
    <property type="entry name" value="Radical_SAM"/>
    <property type="match status" value="1"/>
</dbReference>
<evidence type="ECO:0000256" key="11">
    <source>
        <dbReference type="ARBA" id="ARBA00023014"/>
    </source>
</evidence>
<dbReference type="EMBL" id="JASBAO010000001">
    <property type="protein sequence ID" value="MDI2091186.1"/>
    <property type="molecule type" value="Genomic_DNA"/>
</dbReference>
<comment type="pathway">
    <text evidence="2 15">Porphyrin-containing compound metabolism; protoporphyrin-IX biosynthesis; protoporphyrinogen-IX from coproporphyrinogen-III (AdoMet route): step 1/1.</text>
</comment>
<evidence type="ECO:0000256" key="4">
    <source>
        <dbReference type="ARBA" id="ARBA00011245"/>
    </source>
</evidence>
<feature type="domain" description="Radical SAM core" evidence="16">
    <location>
        <begin position="45"/>
        <end position="287"/>
    </location>
</feature>
<dbReference type="InterPro" id="IPR058240">
    <property type="entry name" value="rSAM_sf"/>
</dbReference>
<comment type="catalytic activity">
    <reaction evidence="14 15">
        <text>coproporphyrinogen III + 2 S-adenosyl-L-methionine = protoporphyrinogen IX + 2 5'-deoxyadenosine + 2 L-methionine + 2 CO2</text>
        <dbReference type="Rhea" id="RHEA:15425"/>
        <dbReference type="ChEBI" id="CHEBI:16526"/>
        <dbReference type="ChEBI" id="CHEBI:17319"/>
        <dbReference type="ChEBI" id="CHEBI:57307"/>
        <dbReference type="ChEBI" id="CHEBI:57309"/>
        <dbReference type="ChEBI" id="CHEBI:57844"/>
        <dbReference type="ChEBI" id="CHEBI:59789"/>
        <dbReference type="EC" id="1.3.98.3"/>
    </reaction>
</comment>
<sequence length="453" mass="51691">MKQAVSFDRLARYEGNVPRYTSYPTAVQFSDTVTFEDYKQWLQVLPRGEPVSLYLHVPFCDELCNFCACNTQVVHKESLRASYGDILCQELKRLAFYLDSRRSVSFIHFGGGTPTTLPVQTMKKVMNTVREFFDVQSDADISIELDPRNVSKEYPPLLDELGFTRVSIGVQDLDPQVQRACGRIQSKELTAHCIALVRDQHIQSVNIDLIYGLPNQTKHTVRETIQSVIELQPDRLAVFGYAHVPWKFKRQTLLEGDILPDTVERFQQRQIIDELLRAAGYQVIGFDHYALPHDTMSKAAQQGLLHRNFQGYTVDDAPALLGVGASSISIVPQGIVQNHPSVAMYQKAMQQDGLPVVRGVKRNAEDLLRWTIIERLMCDLYIDLEKITAQYHQPLSLFMEALDKLKEFEKDDFVELSGYKVKVTETGRPFLRNIAVVFDTYYRAAPQRHAQAI</sequence>
<proteinExistence type="inferred from homology"/>
<evidence type="ECO:0000256" key="7">
    <source>
        <dbReference type="ARBA" id="ARBA00022691"/>
    </source>
</evidence>
<dbReference type="Pfam" id="PF04055">
    <property type="entry name" value="Radical_SAM"/>
    <property type="match status" value="1"/>
</dbReference>
<comment type="similarity">
    <text evidence="3 15">Belongs to the anaerobic coproporphyrinogen-III oxidase family.</text>
</comment>
<dbReference type="SUPFAM" id="SSF102114">
    <property type="entry name" value="Radical SAM enzymes"/>
    <property type="match status" value="1"/>
</dbReference>
<reference evidence="17" key="1">
    <citation type="submission" date="2023-05" db="EMBL/GenBank/DDBJ databases">
        <title>Whole genome sequence of Commensalibacter sp.</title>
        <authorList>
            <person name="Charoenyingcharoen P."/>
            <person name="Yukphan P."/>
        </authorList>
    </citation>
    <scope>NUCLEOTIDE SEQUENCE</scope>
    <source>
        <strain evidence="17">TBRC 16381</strain>
    </source>
</reference>
<dbReference type="PIRSF" id="PIRSF000167">
    <property type="entry name" value="HemN"/>
    <property type="match status" value="1"/>
</dbReference>
<dbReference type="SFLD" id="SFLDS00029">
    <property type="entry name" value="Radical_SAM"/>
    <property type="match status" value="1"/>
</dbReference>
<evidence type="ECO:0000256" key="10">
    <source>
        <dbReference type="ARBA" id="ARBA00023004"/>
    </source>
</evidence>
<dbReference type="SFLD" id="SFLDG01065">
    <property type="entry name" value="anaerobic_coproporphyrinogen-I"/>
    <property type="match status" value="1"/>
</dbReference>
<name>A0ABT6Q251_9PROT</name>
<evidence type="ECO:0000256" key="1">
    <source>
        <dbReference type="ARBA" id="ARBA00004496"/>
    </source>
</evidence>
<dbReference type="Gene3D" id="3.80.30.20">
    <property type="entry name" value="tm_1862 like domain"/>
    <property type="match status" value="1"/>
</dbReference>
<evidence type="ECO:0000256" key="8">
    <source>
        <dbReference type="ARBA" id="ARBA00022723"/>
    </source>
</evidence>
<keyword evidence="12 15" id="KW-0627">Porphyrin biosynthesis</keyword>
<dbReference type="Gene3D" id="1.10.10.920">
    <property type="match status" value="1"/>
</dbReference>
<evidence type="ECO:0000259" key="16">
    <source>
        <dbReference type="PROSITE" id="PS51918"/>
    </source>
</evidence>
<dbReference type="InterPro" id="IPR023404">
    <property type="entry name" value="rSAM_horseshoe"/>
</dbReference>
<dbReference type="InterPro" id="IPR007197">
    <property type="entry name" value="rSAM"/>
</dbReference>
<comment type="subunit">
    <text evidence="4">Monomer.</text>
</comment>
<dbReference type="InterPro" id="IPR006638">
    <property type="entry name" value="Elp3/MiaA/NifB-like_rSAM"/>
</dbReference>
<dbReference type="PANTHER" id="PTHR13932">
    <property type="entry name" value="COPROPORPHYRINIGEN III OXIDASE"/>
    <property type="match status" value="1"/>
</dbReference>
<dbReference type="Proteomes" id="UP001431634">
    <property type="component" value="Unassembled WGS sequence"/>
</dbReference>
<dbReference type="RefSeq" id="WP_281448282.1">
    <property type="nucleotide sequence ID" value="NZ_JASBAO010000001.1"/>
</dbReference>
<dbReference type="NCBIfam" id="TIGR00538">
    <property type="entry name" value="hemN"/>
    <property type="match status" value="1"/>
</dbReference>
<dbReference type="Pfam" id="PF06969">
    <property type="entry name" value="HemN_C"/>
    <property type="match status" value="1"/>
</dbReference>
<dbReference type="PANTHER" id="PTHR13932:SF6">
    <property type="entry name" value="OXYGEN-INDEPENDENT COPROPORPHYRINOGEN III OXIDASE"/>
    <property type="match status" value="1"/>
</dbReference>
<keyword evidence="5 15" id="KW-0004">4Fe-4S</keyword>
<keyword evidence="8 15" id="KW-0479">Metal-binding</keyword>
<keyword evidence="11 15" id="KW-0411">Iron-sulfur</keyword>
<comment type="subcellular location">
    <subcellularLocation>
        <location evidence="1 15">Cytoplasm</location>
    </subcellularLocation>
</comment>
<dbReference type="InterPro" id="IPR004558">
    <property type="entry name" value="Coprogen_oxidase_HemN"/>
</dbReference>
<dbReference type="InterPro" id="IPR010723">
    <property type="entry name" value="HemN_C"/>
</dbReference>
<evidence type="ECO:0000256" key="14">
    <source>
        <dbReference type="ARBA" id="ARBA00048321"/>
    </source>
</evidence>
<keyword evidence="7 15" id="KW-0949">S-adenosyl-L-methionine</keyword>
<evidence type="ECO:0000256" key="5">
    <source>
        <dbReference type="ARBA" id="ARBA00022485"/>
    </source>
</evidence>